<sequence length="273" mass="30185">MTFDEWLGLSKLPKIEARMLLQYVSEYTRVQLLTRGGEEMPDEVRQRADRLAQRRLNGEPVAYILGVREFYGRRFTVNPSVLIPRPETEHLVEAVLARLPENGRVWDLGTGSGAVAVTVALERPDAFVRASDISTPALETARKNAADLGARVEFAHGSWFDTDMPSEGKWDIIVSNPPYIENGDKHLLQGDLRFEPQIALTDFSDGLSCIRTLAQGAPDRLAEGGFLLLEHGFDQGAAVRGVLAENGFSGVETLPDLAGLDRVTLGKYMKHLK</sequence>
<accession>A0A0Y6SJ24</accession>
<feature type="domain" description="Methyltransferase small" evidence="6">
    <location>
        <begin position="91"/>
        <end position="184"/>
    </location>
</feature>
<dbReference type="PANTHER" id="PTHR18895:SF74">
    <property type="entry name" value="MTRF1L RELEASE FACTOR GLUTAMINE METHYLTRANSFERASE"/>
    <property type="match status" value="1"/>
</dbReference>
<feature type="binding site" evidence="5">
    <location>
        <begin position="109"/>
        <end position="113"/>
    </location>
    <ligand>
        <name>S-adenosyl-L-methionine</name>
        <dbReference type="ChEBI" id="CHEBI:59789"/>
    </ligand>
</feature>
<dbReference type="AlphaFoldDB" id="A0A0Y6SJ24"/>
<feature type="binding site" evidence="5">
    <location>
        <position position="132"/>
    </location>
    <ligand>
        <name>S-adenosyl-L-methionine</name>
        <dbReference type="ChEBI" id="CHEBI:59789"/>
    </ligand>
</feature>
<dbReference type="EMBL" id="FEVP01000008">
    <property type="protein sequence ID" value="CWP62618.1"/>
    <property type="molecule type" value="Genomic_DNA"/>
</dbReference>
<evidence type="ECO:0000313" key="9">
    <source>
        <dbReference type="EMBL" id="SUA19666.1"/>
    </source>
</evidence>
<evidence type="ECO:0000313" key="10">
    <source>
        <dbReference type="Proteomes" id="UP000072443"/>
    </source>
</evidence>
<dbReference type="EMBL" id="UGRP01000001">
    <property type="protein sequence ID" value="SUA19666.1"/>
    <property type="molecule type" value="Genomic_DNA"/>
</dbReference>
<dbReference type="GO" id="GO:0032259">
    <property type="term" value="P:methylation"/>
    <property type="evidence" value="ECO:0007669"/>
    <property type="project" value="UniProtKB-KW"/>
</dbReference>
<evidence type="ECO:0000256" key="2">
    <source>
        <dbReference type="ARBA" id="ARBA00022679"/>
    </source>
</evidence>
<dbReference type="GO" id="GO:0003676">
    <property type="term" value="F:nucleic acid binding"/>
    <property type="evidence" value="ECO:0007669"/>
    <property type="project" value="InterPro"/>
</dbReference>
<comment type="function">
    <text evidence="5">Methylates the class 1 translation termination release factors RF1/PrfA and RF2/PrfB on the glutamine residue of the universally conserved GGQ motif.</text>
</comment>
<dbReference type="Proteomes" id="UP000072443">
    <property type="component" value="Unassembled WGS sequence"/>
</dbReference>
<dbReference type="Proteomes" id="UP000254176">
    <property type="component" value="Unassembled WGS sequence"/>
</dbReference>
<feature type="binding site" evidence="5">
    <location>
        <begin position="176"/>
        <end position="179"/>
    </location>
    <ligand>
        <name>substrate</name>
    </ligand>
</feature>
<dbReference type="PROSITE" id="PS00092">
    <property type="entry name" value="N6_MTASE"/>
    <property type="match status" value="1"/>
</dbReference>
<dbReference type="RefSeq" id="WP_002219960.1">
    <property type="nucleotide sequence ID" value="NZ_CP012391.1"/>
</dbReference>
<dbReference type="InterPro" id="IPR040758">
    <property type="entry name" value="PrmC_N"/>
</dbReference>
<evidence type="ECO:0000259" key="6">
    <source>
        <dbReference type="Pfam" id="PF05175"/>
    </source>
</evidence>
<dbReference type="InterPro" id="IPR019874">
    <property type="entry name" value="RF_methyltr_PrmC"/>
</dbReference>
<dbReference type="NCBIfam" id="TIGR00536">
    <property type="entry name" value="hemK_fam"/>
    <property type="match status" value="1"/>
</dbReference>
<organism evidence="8 10">
    <name type="scientific">Neisseria meningitidis</name>
    <dbReference type="NCBI Taxonomy" id="487"/>
    <lineage>
        <taxon>Bacteria</taxon>
        <taxon>Pseudomonadati</taxon>
        <taxon>Pseudomonadota</taxon>
        <taxon>Betaproteobacteria</taxon>
        <taxon>Neisseriales</taxon>
        <taxon>Neisseriaceae</taxon>
        <taxon>Neisseria</taxon>
    </lineage>
</organism>
<evidence type="ECO:0000313" key="8">
    <source>
        <dbReference type="EMBL" id="CWP62618.1"/>
    </source>
</evidence>
<evidence type="ECO:0000256" key="4">
    <source>
        <dbReference type="ARBA" id="ARBA00048391"/>
    </source>
</evidence>
<keyword evidence="1 5" id="KW-0489">Methyltransferase</keyword>
<comment type="similarity">
    <text evidence="5">Belongs to the protein N5-glutamine methyltransferase family. PrmC subfamily.</text>
</comment>
<dbReference type="OMA" id="DFDARYW"/>
<proteinExistence type="inferred from homology"/>
<evidence type="ECO:0000256" key="5">
    <source>
        <dbReference type="HAMAP-Rule" id="MF_02126"/>
    </source>
</evidence>
<dbReference type="PANTHER" id="PTHR18895">
    <property type="entry name" value="HEMK METHYLTRANSFERASE"/>
    <property type="match status" value="1"/>
</dbReference>
<evidence type="ECO:0000256" key="3">
    <source>
        <dbReference type="ARBA" id="ARBA00022691"/>
    </source>
</evidence>
<dbReference type="CDD" id="cd02440">
    <property type="entry name" value="AdoMet_MTases"/>
    <property type="match status" value="1"/>
</dbReference>
<name>A0A0Y6SJ24_NEIME</name>
<dbReference type="NCBIfam" id="TIGR03534">
    <property type="entry name" value="RF_mod_PrmC"/>
    <property type="match status" value="1"/>
</dbReference>
<dbReference type="InterPro" id="IPR002052">
    <property type="entry name" value="DNA_methylase_N6_adenine_CS"/>
</dbReference>
<dbReference type="FunFam" id="3.40.50.150:FF:000053">
    <property type="entry name" value="Release factor glutamine methyltransferase"/>
    <property type="match status" value="1"/>
</dbReference>
<dbReference type="HAMAP" id="MF_02126">
    <property type="entry name" value="RF_methyltr_PrmC"/>
    <property type="match status" value="1"/>
</dbReference>
<dbReference type="SUPFAM" id="SSF53335">
    <property type="entry name" value="S-adenosyl-L-methionine-dependent methyltransferases"/>
    <property type="match status" value="1"/>
</dbReference>
<feature type="binding site" evidence="5">
    <location>
        <position position="176"/>
    </location>
    <ligand>
        <name>S-adenosyl-L-methionine</name>
        <dbReference type="ChEBI" id="CHEBI:59789"/>
    </ligand>
</feature>
<dbReference type="Gene3D" id="1.10.8.10">
    <property type="entry name" value="DNA helicase RuvA subunit, C-terminal domain"/>
    <property type="match status" value="1"/>
</dbReference>
<keyword evidence="3 5" id="KW-0949">S-adenosyl-L-methionine</keyword>
<protein>
    <recommendedName>
        <fullName evidence="5">Release factor glutamine methyltransferase</fullName>
        <shortName evidence="5">RF MTase</shortName>
        <ecNumber evidence="5">2.1.1.297</ecNumber>
    </recommendedName>
    <alternativeName>
        <fullName evidence="5">N5-glutamine methyltransferase PrmC</fullName>
    </alternativeName>
    <alternativeName>
        <fullName evidence="5">Protein-(glutamine-N5) MTase PrmC</fullName>
    </alternativeName>
    <alternativeName>
        <fullName evidence="5">Protein-glutamine N-methyltransferase PrmC</fullName>
    </alternativeName>
</protein>
<dbReference type="InterPro" id="IPR029063">
    <property type="entry name" value="SAM-dependent_MTases_sf"/>
</dbReference>
<dbReference type="InterPro" id="IPR004556">
    <property type="entry name" value="HemK-like"/>
</dbReference>
<dbReference type="EC" id="2.1.1.297" evidence="5"/>
<gene>
    <name evidence="8" type="primary">prmC_1</name>
    <name evidence="5" type="synonym">prmC</name>
    <name evidence="9" type="synonym">prmC_2</name>
    <name evidence="8" type="ORF">ERS514591_00905</name>
    <name evidence="9" type="ORF">NCTC8554_01381</name>
</gene>
<dbReference type="InterPro" id="IPR007848">
    <property type="entry name" value="Small_mtfrase_dom"/>
</dbReference>
<feature type="domain" description="Release factor glutamine methyltransferase N-terminal" evidence="7">
    <location>
        <begin position="13"/>
        <end position="66"/>
    </location>
</feature>
<reference evidence="8 10" key="1">
    <citation type="submission" date="2016-02" db="EMBL/GenBank/DDBJ databases">
        <authorList>
            <consortium name="Pathogen Informatics"/>
        </authorList>
    </citation>
    <scope>NUCLEOTIDE SEQUENCE [LARGE SCALE GENOMIC DNA]</scope>
    <source>
        <strain evidence="8 10">2842STDY5881269</strain>
    </source>
</reference>
<keyword evidence="2 5" id="KW-0808">Transferase</keyword>
<dbReference type="Pfam" id="PF05175">
    <property type="entry name" value="MTS"/>
    <property type="match status" value="1"/>
</dbReference>
<dbReference type="GO" id="GO:0102559">
    <property type="term" value="F:peptide chain release factor N(5)-glutamine methyltransferase activity"/>
    <property type="evidence" value="ECO:0007669"/>
    <property type="project" value="UniProtKB-EC"/>
</dbReference>
<dbReference type="InterPro" id="IPR050320">
    <property type="entry name" value="N5-glutamine_MTase"/>
</dbReference>
<dbReference type="Pfam" id="PF17827">
    <property type="entry name" value="PrmC_N"/>
    <property type="match status" value="1"/>
</dbReference>
<reference evidence="9 11" key="2">
    <citation type="submission" date="2018-06" db="EMBL/GenBank/DDBJ databases">
        <authorList>
            <consortium name="Pathogen Informatics"/>
            <person name="Doyle S."/>
        </authorList>
    </citation>
    <scope>NUCLEOTIDE SEQUENCE [LARGE SCALE GENOMIC DNA]</scope>
    <source>
        <strain evidence="9 11">NCTC8554</strain>
    </source>
</reference>
<evidence type="ECO:0000256" key="1">
    <source>
        <dbReference type="ARBA" id="ARBA00022603"/>
    </source>
</evidence>
<comment type="catalytic activity">
    <reaction evidence="4 5">
        <text>L-glutaminyl-[peptide chain release factor] + S-adenosyl-L-methionine = N(5)-methyl-L-glutaminyl-[peptide chain release factor] + S-adenosyl-L-homocysteine + H(+)</text>
        <dbReference type="Rhea" id="RHEA:42896"/>
        <dbReference type="Rhea" id="RHEA-COMP:10271"/>
        <dbReference type="Rhea" id="RHEA-COMP:10272"/>
        <dbReference type="ChEBI" id="CHEBI:15378"/>
        <dbReference type="ChEBI" id="CHEBI:30011"/>
        <dbReference type="ChEBI" id="CHEBI:57856"/>
        <dbReference type="ChEBI" id="CHEBI:59789"/>
        <dbReference type="ChEBI" id="CHEBI:61891"/>
        <dbReference type="EC" id="2.1.1.297"/>
    </reaction>
</comment>
<evidence type="ECO:0000259" key="7">
    <source>
        <dbReference type="Pfam" id="PF17827"/>
    </source>
</evidence>
<evidence type="ECO:0000313" key="11">
    <source>
        <dbReference type="Proteomes" id="UP000254176"/>
    </source>
</evidence>
<dbReference type="Gene3D" id="3.40.50.150">
    <property type="entry name" value="Vaccinia Virus protein VP39"/>
    <property type="match status" value="1"/>
</dbReference>
<feature type="binding site" evidence="5">
    <location>
        <position position="159"/>
    </location>
    <ligand>
        <name>S-adenosyl-L-methionine</name>
        <dbReference type="ChEBI" id="CHEBI:59789"/>
    </ligand>
</feature>